<dbReference type="EnsemblMetazoa" id="PPAI005461-RA">
    <property type="protein sequence ID" value="PPAI005461-PA"/>
    <property type="gene ID" value="PPAI005461"/>
</dbReference>
<dbReference type="InterPro" id="IPR027417">
    <property type="entry name" value="P-loop_NTPase"/>
</dbReference>
<dbReference type="EMBL" id="AJVK01030752">
    <property type="status" value="NOT_ANNOTATED_CDS"/>
    <property type="molecule type" value="Genomic_DNA"/>
</dbReference>
<reference evidence="3" key="1">
    <citation type="submission" date="2022-08" db="UniProtKB">
        <authorList>
            <consortium name="EnsemblMetazoa"/>
        </authorList>
    </citation>
    <scope>IDENTIFICATION</scope>
    <source>
        <strain evidence="3">Israel</strain>
    </source>
</reference>
<dbReference type="Pfam" id="PF02463">
    <property type="entry name" value="SMC_N"/>
    <property type="match status" value="1"/>
</dbReference>
<protein>
    <recommendedName>
        <fullName evidence="2">RecF/RecN/SMC N-terminal domain-containing protein</fullName>
    </recommendedName>
</protein>
<organism evidence="3 4">
    <name type="scientific">Phlebotomus papatasi</name>
    <name type="common">Sandfly</name>
    <dbReference type="NCBI Taxonomy" id="29031"/>
    <lineage>
        <taxon>Eukaryota</taxon>
        <taxon>Metazoa</taxon>
        <taxon>Ecdysozoa</taxon>
        <taxon>Arthropoda</taxon>
        <taxon>Hexapoda</taxon>
        <taxon>Insecta</taxon>
        <taxon>Pterygota</taxon>
        <taxon>Neoptera</taxon>
        <taxon>Endopterygota</taxon>
        <taxon>Diptera</taxon>
        <taxon>Nematocera</taxon>
        <taxon>Psychodoidea</taxon>
        <taxon>Psychodidae</taxon>
        <taxon>Phlebotomus</taxon>
        <taxon>Phlebotomus</taxon>
    </lineage>
</organism>
<evidence type="ECO:0000313" key="3">
    <source>
        <dbReference type="EnsemblMetazoa" id="PPAI005461-PA"/>
    </source>
</evidence>
<keyword evidence="4" id="KW-1185">Reference proteome</keyword>
<dbReference type="GO" id="GO:0005524">
    <property type="term" value="F:ATP binding"/>
    <property type="evidence" value="ECO:0007669"/>
    <property type="project" value="InterPro"/>
</dbReference>
<evidence type="ECO:0000259" key="2">
    <source>
        <dbReference type="Pfam" id="PF02463"/>
    </source>
</evidence>
<dbReference type="VEuPathDB" id="VectorBase:PPAI005461"/>
<dbReference type="Proteomes" id="UP000092462">
    <property type="component" value="Unassembled WGS sequence"/>
</dbReference>
<dbReference type="SUPFAM" id="SSF52540">
    <property type="entry name" value="P-loop containing nucleoside triphosphate hydrolases"/>
    <property type="match status" value="1"/>
</dbReference>
<dbReference type="VEuPathDB" id="VectorBase:PPAPM1_004657"/>
<proteinExistence type="predicted"/>
<dbReference type="InterPro" id="IPR027120">
    <property type="entry name" value="Smc2_ABC"/>
</dbReference>
<dbReference type="InterPro" id="IPR003395">
    <property type="entry name" value="RecF/RecN/SMC_N"/>
</dbReference>
<evidence type="ECO:0000256" key="1">
    <source>
        <dbReference type="ARBA" id="ARBA00023306"/>
    </source>
</evidence>
<dbReference type="PANTHER" id="PTHR43977">
    <property type="entry name" value="STRUCTURAL MAINTENANCE OF CHROMOSOMES PROTEIN 3"/>
    <property type="match status" value="1"/>
</dbReference>
<evidence type="ECO:0000313" key="4">
    <source>
        <dbReference type="Proteomes" id="UP000092462"/>
    </source>
</evidence>
<sequence length="336" mass="38269">MYIKSLVLDGFKSYGRRTEITGFDKEFNAITGLNGTGKSNILDSICFVLGITNLSQVRATTLQDLVYKGGQAGVTTANVTLVFDNRDKNQCPVGYEQNDEISVTRQVVVGGKNKYLINGRNAPNERVKNLFCSVQLNINNPNFIIMQGRITKVLNMKPHEILSLVEEAAGTNVWQEKKEKSVKMLEKKDSKLKEMDGVINEEILPRLEKLREERGKYLEYQRVCREIEHLNRIHYSFLYLKLLKISDGNRAKTDEMKASIENNNQKILNNQQKNEELKAQIEELYEKLQGDSGGDLKGKELALTELIKEDSVLTGKKKALMDKIQAEKKQMKHLIN</sequence>
<dbReference type="FunFam" id="3.40.50.300:FF:000278">
    <property type="entry name" value="Structural maintenance of chromosomes 2"/>
    <property type="match status" value="1"/>
</dbReference>
<dbReference type="GO" id="GO:0016887">
    <property type="term" value="F:ATP hydrolysis activity"/>
    <property type="evidence" value="ECO:0007669"/>
    <property type="project" value="InterPro"/>
</dbReference>
<dbReference type="AlphaFoldDB" id="A0A1B0DCC2"/>
<accession>A0A1B0DCC2</accession>
<dbReference type="CDD" id="cd03273">
    <property type="entry name" value="ABC_SMC2_euk"/>
    <property type="match status" value="1"/>
</dbReference>
<dbReference type="Gene3D" id="3.40.50.300">
    <property type="entry name" value="P-loop containing nucleotide triphosphate hydrolases"/>
    <property type="match status" value="1"/>
</dbReference>
<keyword evidence="1" id="KW-0131">Cell cycle</keyword>
<name>A0A1B0DCC2_PHLPP</name>
<feature type="domain" description="RecF/RecN/SMC N-terminal" evidence="2">
    <location>
        <begin position="2"/>
        <end position="139"/>
    </location>
</feature>